<dbReference type="GO" id="GO:0046983">
    <property type="term" value="F:protein dimerization activity"/>
    <property type="evidence" value="ECO:0007669"/>
    <property type="project" value="InterPro"/>
</dbReference>
<dbReference type="CDD" id="cd18915">
    <property type="entry name" value="bHLH_AtLHW_like"/>
    <property type="match status" value="1"/>
</dbReference>
<dbReference type="Pfam" id="PF14215">
    <property type="entry name" value="bHLH-MYC_N"/>
    <property type="match status" value="1"/>
</dbReference>
<evidence type="ECO:0000256" key="4">
    <source>
        <dbReference type="ARBA" id="ARBA00023242"/>
    </source>
</evidence>
<evidence type="ECO:0000256" key="1">
    <source>
        <dbReference type="ARBA" id="ARBA00004123"/>
    </source>
</evidence>
<accession>A0A314Z2R1</accession>
<evidence type="ECO:0000313" key="8">
    <source>
        <dbReference type="Proteomes" id="UP000250321"/>
    </source>
</evidence>
<feature type="region of interest" description="Disordered" evidence="5">
    <location>
        <begin position="542"/>
        <end position="566"/>
    </location>
</feature>
<feature type="region of interest" description="Disordered" evidence="5">
    <location>
        <begin position="834"/>
        <end position="876"/>
    </location>
</feature>
<evidence type="ECO:0000259" key="6">
    <source>
        <dbReference type="PROSITE" id="PS50888"/>
    </source>
</evidence>
<evidence type="ECO:0000313" key="7">
    <source>
        <dbReference type="EMBL" id="PQQ13259.1"/>
    </source>
</evidence>
<protein>
    <submittedName>
        <fullName evidence="7">Transcription factor LHW isoform X1</fullName>
    </submittedName>
</protein>
<dbReference type="InterPro" id="IPR025610">
    <property type="entry name" value="MYC/MYB_N"/>
</dbReference>
<evidence type="ECO:0000256" key="2">
    <source>
        <dbReference type="ARBA" id="ARBA00023015"/>
    </source>
</evidence>
<feature type="domain" description="BHLH" evidence="6">
    <location>
        <begin position="862"/>
        <end position="911"/>
    </location>
</feature>
<dbReference type="InterPro" id="IPR011598">
    <property type="entry name" value="bHLH_dom"/>
</dbReference>
<comment type="subcellular location">
    <subcellularLocation>
        <location evidence="1">Nucleus</location>
    </subcellularLocation>
</comment>
<keyword evidence="3" id="KW-0804">Transcription</keyword>
<name>A0A314Z2R1_PRUYE</name>
<dbReference type="Proteomes" id="UP000250321">
    <property type="component" value="Unassembled WGS sequence"/>
</dbReference>
<comment type="caution">
    <text evidence="7">The sequence shown here is derived from an EMBL/GenBank/DDBJ whole genome shotgun (WGS) entry which is preliminary data.</text>
</comment>
<dbReference type="AlphaFoldDB" id="A0A314Z2R1"/>
<keyword evidence="2" id="KW-0805">Transcription regulation</keyword>
<feature type="compositionally biased region" description="Polar residues" evidence="5">
    <location>
        <begin position="834"/>
        <end position="847"/>
    </location>
</feature>
<dbReference type="OrthoDB" id="1883654at2759"/>
<dbReference type="PANTHER" id="PTHR46196:SF4">
    <property type="entry name" value="TRANSCRIPTION FACTOR LHW"/>
    <property type="match status" value="1"/>
</dbReference>
<dbReference type="PROSITE" id="PS50888">
    <property type="entry name" value="BHLH"/>
    <property type="match status" value="1"/>
</dbReference>
<dbReference type="Pfam" id="PF23176">
    <property type="entry name" value="bHLH_LHW"/>
    <property type="match status" value="1"/>
</dbReference>
<reference evidence="7 8" key="1">
    <citation type="submission" date="2018-02" db="EMBL/GenBank/DDBJ databases">
        <title>Draft genome of wild Prunus yedoensis var. nudiflora.</title>
        <authorList>
            <person name="Baek S."/>
            <person name="Kim J.-H."/>
            <person name="Choi K."/>
            <person name="Kim G.-B."/>
            <person name="Cho A."/>
            <person name="Jang H."/>
            <person name="Shin C.-H."/>
            <person name="Yu H.-J."/>
            <person name="Mun J.-H."/>
        </authorList>
    </citation>
    <scope>NUCLEOTIDE SEQUENCE [LARGE SCALE GENOMIC DNA]</scope>
    <source>
        <strain evidence="8">cv. Jeju island</strain>
        <tissue evidence="7">Leaf</tissue>
    </source>
</reference>
<feature type="compositionally biased region" description="Low complexity" evidence="5">
    <location>
        <begin position="542"/>
        <end position="557"/>
    </location>
</feature>
<evidence type="ECO:0000256" key="3">
    <source>
        <dbReference type="ARBA" id="ARBA00023163"/>
    </source>
</evidence>
<keyword evidence="8" id="KW-1185">Reference proteome</keyword>
<dbReference type="STRING" id="2094558.A0A314Z2R1"/>
<organism evidence="7 8">
    <name type="scientific">Prunus yedoensis var. nudiflora</name>
    <dbReference type="NCBI Taxonomy" id="2094558"/>
    <lineage>
        <taxon>Eukaryota</taxon>
        <taxon>Viridiplantae</taxon>
        <taxon>Streptophyta</taxon>
        <taxon>Embryophyta</taxon>
        <taxon>Tracheophyta</taxon>
        <taxon>Spermatophyta</taxon>
        <taxon>Magnoliopsida</taxon>
        <taxon>eudicotyledons</taxon>
        <taxon>Gunneridae</taxon>
        <taxon>Pentapetalae</taxon>
        <taxon>rosids</taxon>
        <taxon>fabids</taxon>
        <taxon>Rosales</taxon>
        <taxon>Rosaceae</taxon>
        <taxon>Amygdaloideae</taxon>
        <taxon>Amygdaleae</taxon>
        <taxon>Prunus</taxon>
    </lineage>
</organism>
<proteinExistence type="predicted"/>
<sequence>MDISSYFIFSLQRKKTHTTKTIAALHVFFHSNPKPLSPSAIPLKTKTKKNNGGFLQARSLWNSVGFRFFGNRSASFSFPLSLSPSLTLTPYCIYGRPEIAIELVELGSGEEEDWWIEDEAGGKRIMPWKLGAGNVRSEEAETMGLLLKQALKTLCGSNQWAYAVFWKIGCQNPKLLIWECHYEPSICSLPKRIAGTERAELPFGEWEGCWVSSEVCSSSIGIQPEERVSSLINRMMMDKPFNIVGEGIVGRAAFTGNHQWILSSNYTKDAHPPEVLNEMHHQFSAGMQTVAVIPVLPHGVVQLGSSLAMMENIGFINDVKSSILQLGCIPGALLSENYATKDLVEKSGVPYTAGMLTPMHPAGNYKVTGSAQMTDNYTHQSNSSRASGLVGQLSHSLKDVHNKSQTTDSTFQTPKLTQNLPKIHDDPQQPTVSPLMKPNFSFDGQRKDGVGGAEVIATNSDVWLNQLTPSYSSSRGLKYPSSLGQSGANQGSLNLMEHQILSGGSIRYHLDNNFSASNGIMPQLRTNGSLILDQSKGSITASVVGGSQAHGGSSSHSKQILVPGSPSDSHRAADINLCGGRLSGGKFQKADDFQTEGVSSSSVAGQSNMLSKGSNQRQFSTNVKFTQTELALREQQMDHELFKALSIPLIHPDEHMSLSENIPDIIHDDLDYKICSPGSANATHDACTQISSGADLFDVLGMDFKNKLFNGNWNKFLADDIGSNTKDLGENTSTFTNVPELGSDYYSAGQGISNSSIFSGAGADHLLDAVVSRAQSAVKQSSDDNVSCLPKAIGKAGIEEPSSFQSGCSRDDVGNYSQTTSIYGSHISSWAEQGNTAKHESSVSTAYSKRPDVMGKSNRKRLKPGENPRPRPKDRQMIQDRVKELRDIVPNGAKCSIDALLERTIKHMLFLQSVTKHADKLKQTGESKIIGKEGGLVLNDNFDGGATWAFEVGSQSMVCPIIVEDLNPPRQMLVEMLCEEQGFFLEIADLIRGLGLTILKGVMEARNDKIWARFAVEANRDVTRMEIFMSLVQLLEQTVKGNASSVNAMKNSMMVQHSFPLASPITATGAVDCDEPLAVVCWSGHVQSKPSVCLP</sequence>
<dbReference type="InterPro" id="IPR043561">
    <property type="entry name" value="LHW-like"/>
</dbReference>
<dbReference type="GO" id="GO:0005634">
    <property type="term" value="C:nucleus"/>
    <property type="evidence" value="ECO:0007669"/>
    <property type="project" value="UniProtKB-SubCell"/>
</dbReference>
<dbReference type="PANTHER" id="PTHR46196">
    <property type="entry name" value="TRANSCRIPTION FACTOR BHLH155-LIKE ISOFORM X1-RELATED"/>
    <property type="match status" value="1"/>
</dbReference>
<dbReference type="EMBL" id="PJQY01000310">
    <property type="protein sequence ID" value="PQQ13259.1"/>
    <property type="molecule type" value="Genomic_DNA"/>
</dbReference>
<dbReference type="GO" id="GO:0003700">
    <property type="term" value="F:DNA-binding transcription factor activity"/>
    <property type="evidence" value="ECO:0007669"/>
    <property type="project" value="InterPro"/>
</dbReference>
<evidence type="ECO:0000256" key="5">
    <source>
        <dbReference type="SAM" id="MobiDB-lite"/>
    </source>
</evidence>
<feature type="compositionally biased region" description="Basic and acidic residues" evidence="5">
    <location>
        <begin position="863"/>
        <end position="876"/>
    </location>
</feature>
<gene>
    <name evidence="7" type="ORF">Pyn_12616</name>
</gene>
<keyword evidence="4" id="KW-0539">Nucleus</keyword>